<evidence type="ECO:0000313" key="2">
    <source>
        <dbReference type="EMBL" id="MVN90874.1"/>
    </source>
</evidence>
<dbReference type="Proteomes" id="UP000434850">
    <property type="component" value="Unassembled WGS sequence"/>
</dbReference>
<organism evidence="2 3">
    <name type="scientific">Mucilaginibacter aquatilis</name>
    <dbReference type="NCBI Taxonomy" id="1517760"/>
    <lineage>
        <taxon>Bacteria</taxon>
        <taxon>Pseudomonadati</taxon>
        <taxon>Bacteroidota</taxon>
        <taxon>Sphingobacteriia</taxon>
        <taxon>Sphingobacteriales</taxon>
        <taxon>Sphingobacteriaceae</taxon>
        <taxon>Mucilaginibacter</taxon>
    </lineage>
</organism>
<evidence type="ECO:0000256" key="1">
    <source>
        <dbReference type="SAM" id="SignalP"/>
    </source>
</evidence>
<dbReference type="PROSITE" id="PS51257">
    <property type="entry name" value="PROKAR_LIPOPROTEIN"/>
    <property type="match status" value="1"/>
</dbReference>
<gene>
    <name evidence="2" type="ORF">GO816_07040</name>
</gene>
<comment type="caution">
    <text evidence="2">The sequence shown here is derived from an EMBL/GenBank/DDBJ whole genome shotgun (WGS) entry which is preliminary data.</text>
</comment>
<proteinExistence type="predicted"/>
<evidence type="ECO:0000313" key="3">
    <source>
        <dbReference type="Proteomes" id="UP000434850"/>
    </source>
</evidence>
<keyword evidence="3" id="KW-1185">Reference proteome</keyword>
<name>A0A6I4IQB7_9SPHI</name>
<sequence>MKMKQYANSRCCILFLLLAISCFACRQPTPITKQPVDKVMLLKLIKKVVVTEYQTPGEGIAVLRSFASHHNIQLIDSNKAFKDTTVLQVRFNPDKDFPVIISTCR</sequence>
<keyword evidence="1" id="KW-0732">Signal</keyword>
<dbReference type="AlphaFoldDB" id="A0A6I4IQB7"/>
<dbReference type="EMBL" id="WQLA01000002">
    <property type="protein sequence ID" value="MVN90874.1"/>
    <property type="molecule type" value="Genomic_DNA"/>
</dbReference>
<feature type="chain" id="PRO_5026070164" evidence="1">
    <location>
        <begin position="27"/>
        <end position="105"/>
    </location>
</feature>
<feature type="signal peptide" evidence="1">
    <location>
        <begin position="1"/>
        <end position="26"/>
    </location>
</feature>
<accession>A0A6I4IQB7</accession>
<protein>
    <submittedName>
        <fullName evidence="2">Uncharacterized protein</fullName>
    </submittedName>
</protein>
<dbReference type="RefSeq" id="WP_157540642.1">
    <property type="nucleotide sequence ID" value="NZ_WQLA01000002.1"/>
</dbReference>
<reference evidence="2 3" key="1">
    <citation type="submission" date="2019-12" db="EMBL/GenBank/DDBJ databases">
        <title>Mucilaginibacter sp. HME9299 genome sequencing and assembly.</title>
        <authorList>
            <person name="Kang H."/>
            <person name="Kim H."/>
            <person name="Joh K."/>
        </authorList>
    </citation>
    <scope>NUCLEOTIDE SEQUENCE [LARGE SCALE GENOMIC DNA]</scope>
    <source>
        <strain evidence="2 3">HME9299</strain>
    </source>
</reference>